<sequence>MTMTKTRRALALPILGLAAVALSLGGCKKVPNEPGSTTAAAGSEASADTLTTVLADDSSLSGTKALFASADLAATLDGRGPYTVFAPSNAALDGVPDDVLATLKSAEAKPQLTSLLTGHIVPGTVTTADIAKAIEAGGGSAELKTMAGDVLTFAKQGDAITVTAPGGASATIGSASHQASNGVVHVIDGVLIRS</sequence>
<dbReference type="InterPro" id="IPR000782">
    <property type="entry name" value="FAS1_domain"/>
</dbReference>
<gene>
    <name evidence="3" type="ORF">FSZ31_01805</name>
</gene>
<dbReference type="GO" id="GO:0005615">
    <property type="term" value="C:extracellular space"/>
    <property type="evidence" value="ECO:0007669"/>
    <property type="project" value="TreeGrafter"/>
</dbReference>
<protein>
    <submittedName>
        <fullName evidence="3">Fasciclin domain-containing protein</fullName>
    </submittedName>
</protein>
<dbReference type="PANTHER" id="PTHR10900:SF77">
    <property type="entry name" value="FI19380P1"/>
    <property type="match status" value="1"/>
</dbReference>
<accession>A0A5C6UN03</accession>
<dbReference type="PANTHER" id="PTHR10900">
    <property type="entry name" value="PERIOSTIN-RELATED"/>
    <property type="match status" value="1"/>
</dbReference>
<keyword evidence="4" id="KW-1185">Reference proteome</keyword>
<dbReference type="AlphaFoldDB" id="A0A5C6UN03"/>
<dbReference type="InterPro" id="IPR050904">
    <property type="entry name" value="Adhesion/Biosynth-related"/>
</dbReference>
<feature type="signal peptide" evidence="1">
    <location>
        <begin position="1"/>
        <end position="23"/>
    </location>
</feature>
<dbReference type="SUPFAM" id="SSF82153">
    <property type="entry name" value="FAS1 domain"/>
    <property type="match status" value="1"/>
</dbReference>
<evidence type="ECO:0000256" key="1">
    <source>
        <dbReference type="SAM" id="SignalP"/>
    </source>
</evidence>
<organism evidence="3 4">
    <name type="scientific">Flavisphingopyxis soli</name>
    <dbReference type="NCBI Taxonomy" id="2601267"/>
    <lineage>
        <taxon>Bacteria</taxon>
        <taxon>Pseudomonadati</taxon>
        <taxon>Pseudomonadota</taxon>
        <taxon>Alphaproteobacteria</taxon>
        <taxon>Sphingomonadales</taxon>
        <taxon>Sphingopyxidaceae</taxon>
        <taxon>Flavisphingopyxis</taxon>
    </lineage>
</organism>
<feature type="domain" description="FAS1" evidence="2">
    <location>
        <begin position="47"/>
        <end position="191"/>
    </location>
</feature>
<proteinExistence type="predicted"/>
<dbReference type="Pfam" id="PF02469">
    <property type="entry name" value="Fasciclin"/>
    <property type="match status" value="1"/>
</dbReference>
<dbReference type="PROSITE" id="PS51257">
    <property type="entry name" value="PROKAR_LIPOPROTEIN"/>
    <property type="match status" value="1"/>
</dbReference>
<dbReference type="InterPro" id="IPR036378">
    <property type="entry name" value="FAS1_dom_sf"/>
</dbReference>
<dbReference type="Proteomes" id="UP000321129">
    <property type="component" value="Unassembled WGS sequence"/>
</dbReference>
<comment type="caution">
    <text evidence="3">The sequence shown here is derived from an EMBL/GenBank/DDBJ whole genome shotgun (WGS) entry which is preliminary data.</text>
</comment>
<dbReference type="PROSITE" id="PS50213">
    <property type="entry name" value="FAS1"/>
    <property type="match status" value="1"/>
</dbReference>
<dbReference type="Gene3D" id="2.30.180.10">
    <property type="entry name" value="FAS1 domain"/>
    <property type="match status" value="1"/>
</dbReference>
<dbReference type="EMBL" id="VOPY01000001">
    <property type="protein sequence ID" value="TXC73511.1"/>
    <property type="molecule type" value="Genomic_DNA"/>
</dbReference>
<evidence type="ECO:0000313" key="4">
    <source>
        <dbReference type="Proteomes" id="UP000321129"/>
    </source>
</evidence>
<name>A0A5C6UN03_9SPHN</name>
<evidence type="ECO:0000313" key="3">
    <source>
        <dbReference type="EMBL" id="TXC73511.1"/>
    </source>
</evidence>
<evidence type="ECO:0000259" key="2">
    <source>
        <dbReference type="PROSITE" id="PS50213"/>
    </source>
</evidence>
<dbReference type="SMART" id="SM00554">
    <property type="entry name" value="FAS1"/>
    <property type="match status" value="1"/>
</dbReference>
<keyword evidence="1" id="KW-0732">Signal</keyword>
<reference evidence="3 4" key="1">
    <citation type="submission" date="2019-08" db="EMBL/GenBank/DDBJ databases">
        <title>Sphingorhabdus soil sp. nov., isolated from arctic soil.</title>
        <authorList>
            <person name="Liu Y."/>
        </authorList>
    </citation>
    <scope>NUCLEOTIDE SEQUENCE [LARGE SCALE GENOMIC DNA]</scope>
    <source>
        <strain evidence="3 4">D-2Q-5-6</strain>
    </source>
</reference>
<feature type="chain" id="PRO_5023150196" evidence="1">
    <location>
        <begin position="24"/>
        <end position="194"/>
    </location>
</feature>